<comment type="similarity">
    <text evidence="1">Belongs to the pyridoxamine 5'-phosphate oxidase family.</text>
</comment>
<dbReference type="GO" id="GO:0008615">
    <property type="term" value="P:pyridoxine biosynthetic process"/>
    <property type="evidence" value="ECO:0007669"/>
    <property type="project" value="UniProtKB-UniRule"/>
</dbReference>
<dbReference type="PIRSF" id="PIRSF000190">
    <property type="entry name" value="Pyd_amn-ph_oxd"/>
    <property type="match status" value="1"/>
</dbReference>
<evidence type="ECO:0000259" key="8">
    <source>
        <dbReference type="Pfam" id="PF10590"/>
    </source>
</evidence>
<reference evidence="9 10" key="1">
    <citation type="journal article" date="2019" name="Nat. Microbiol.">
        <title>Mediterranean grassland soil C-N compound turnover is dependent on rainfall and depth, and is mediated by genomically divergent microorganisms.</title>
        <authorList>
            <person name="Diamond S."/>
            <person name="Andeer P.F."/>
            <person name="Li Z."/>
            <person name="Crits-Christoph A."/>
            <person name="Burstein D."/>
            <person name="Anantharaman K."/>
            <person name="Lane K.R."/>
            <person name="Thomas B.C."/>
            <person name="Pan C."/>
            <person name="Northen T.R."/>
            <person name="Banfield J.F."/>
        </authorList>
    </citation>
    <scope>NUCLEOTIDE SEQUENCE [LARGE SCALE GENOMIC DNA]</scope>
    <source>
        <strain evidence="9">WS_3</strain>
    </source>
</reference>
<evidence type="ECO:0000313" key="10">
    <source>
        <dbReference type="Proteomes" id="UP000320184"/>
    </source>
</evidence>
<dbReference type="NCBIfam" id="TIGR00558">
    <property type="entry name" value="pdxH"/>
    <property type="match status" value="1"/>
</dbReference>
<evidence type="ECO:0000313" key="9">
    <source>
        <dbReference type="EMBL" id="TMQ48457.1"/>
    </source>
</evidence>
<feature type="binding site" evidence="6">
    <location>
        <position position="81"/>
    </location>
    <ligand>
        <name>FMN</name>
        <dbReference type="ChEBI" id="CHEBI:58210"/>
    </ligand>
</feature>
<feature type="binding site" evidence="6">
    <location>
        <begin position="138"/>
        <end position="139"/>
    </location>
    <ligand>
        <name>FMN</name>
        <dbReference type="ChEBI" id="CHEBI:58210"/>
    </ligand>
</feature>
<dbReference type="AlphaFoldDB" id="A0A538SAS6"/>
<evidence type="ECO:0000256" key="2">
    <source>
        <dbReference type="ARBA" id="ARBA00022630"/>
    </source>
</evidence>
<dbReference type="InterPro" id="IPR019576">
    <property type="entry name" value="Pyridoxamine_oxidase_dimer_C"/>
</dbReference>
<dbReference type="Proteomes" id="UP000320184">
    <property type="component" value="Unassembled WGS sequence"/>
</dbReference>
<dbReference type="PANTHER" id="PTHR10851:SF0">
    <property type="entry name" value="PYRIDOXINE-5'-PHOSPHATE OXIDASE"/>
    <property type="match status" value="1"/>
</dbReference>
<dbReference type="GO" id="GO:0010181">
    <property type="term" value="F:FMN binding"/>
    <property type="evidence" value="ECO:0007669"/>
    <property type="project" value="UniProtKB-UniRule"/>
</dbReference>
<feature type="binding site" evidence="6">
    <location>
        <begin position="74"/>
        <end position="75"/>
    </location>
    <ligand>
        <name>FMN</name>
        <dbReference type="ChEBI" id="CHEBI:58210"/>
    </ligand>
</feature>
<feature type="binding site" evidence="6">
    <location>
        <position position="103"/>
    </location>
    <ligand>
        <name>FMN</name>
        <dbReference type="ChEBI" id="CHEBI:58210"/>
    </ligand>
</feature>
<dbReference type="HAMAP" id="MF_01629">
    <property type="entry name" value="PdxH"/>
    <property type="match status" value="1"/>
</dbReference>
<evidence type="ECO:0000259" key="7">
    <source>
        <dbReference type="Pfam" id="PF01243"/>
    </source>
</evidence>
<dbReference type="InterPro" id="IPR000659">
    <property type="entry name" value="Pyridox_Oxase"/>
</dbReference>
<dbReference type="Pfam" id="PF01243">
    <property type="entry name" value="PNPOx_N"/>
    <property type="match status" value="1"/>
</dbReference>
<evidence type="ECO:0000256" key="1">
    <source>
        <dbReference type="ARBA" id="ARBA00007301"/>
    </source>
</evidence>
<accession>A0A538SAS6</accession>
<dbReference type="SUPFAM" id="SSF50475">
    <property type="entry name" value="FMN-binding split barrel"/>
    <property type="match status" value="1"/>
</dbReference>
<evidence type="ECO:0000256" key="6">
    <source>
        <dbReference type="PIRSR" id="PIRSR000190-2"/>
    </source>
</evidence>
<dbReference type="Gene3D" id="2.30.110.10">
    <property type="entry name" value="Electron Transport, Fmn-binding Protein, Chain A"/>
    <property type="match status" value="1"/>
</dbReference>
<dbReference type="InterPro" id="IPR012349">
    <property type="entry name" value="Split_barrel_FMN-bd"/>
</dbReference>
<dbReference type="EMBL" id="VBOT01000141">
    <property type="protein sequence ID" value="TMQ48457.1"/>
    <property type="molecule type" value="Genomic_DNA"/>
</dbReference>
<dbReference type="GO" id="GO:0004733">
    <property type="term" value="F:pyridoxamine phosphate oxidase activity"/>
    <property type="evidence" value="ECO:0007669"/>
    <property type="project" value="UniProtKB-UniRule"/>
</dbReference>
<feature type="binding site" evidence="6">
    <location>
        <position position="80"/>
    </location>
    <ligand>
        <name>FMN</name>
        <dbReference type="ChEBI" id="CHEBI:58210"/>
    </ligand>
</feature>
<keyword evidence="3 6" id="KW-0288">FMN</keyword>
<keyword evidence="4 9" id="KW-0560">Oxidoreductase</keyword>
<feature type="domain" description="Pyridoxamine 5'-phosphate oxidase N-terminal" evidence="7">
    <location>
        <begin position="32"/>
        <end position="155"/>
    </location>
</feature>
<dbReference type="PANTHER" id="PTHR10851">
    <property type="entry name" value="PYRIDOXINE-5-PHOSPHATE OXIDASE"/>
    <property type="match status" value="1"/>
</dbReference>
<feature type="binding site" evidence="6">
    <location>
        <position position="185"/>
    </location>
    <ligand>
        <name>FMN</name>
        <dbReference type="ChEBI" id="CHEBI:58210"/>
    </ligand>
</feature>
<dbReference type="InterPro" id="IPR011576">
    <property type="entry name" value="Pyridox_Oxase_N"/>
</dbReference>
<dbReference type="InterPro" id="IPR019740">
    <property type="entry name" value="Pyridox_Oxase_CS"/>
</dbReference>
<dbReference type="PROSITE" id="PS01064">
    <property type="entry name" value="PYRIDOX_OXIDASE"/>
    <property type="match status" value="1"/>
</dbReference>
<feature type="domain" description="Pyridoxine 5'-phosphate oxidase dimerisation C-terminal" evidence="8">
    <location>
        <begin position="172"/>
        <end position="212"/>
    </location>
</feature>
<evidence type="ECO:0000256" key="4">
    <source>
        <dbReference type="ARBA" id="ARBA00023002"/>
    </source>
</evidence>
<name>A0A538SAS6_UNCEI</name>
<keyword evidence="2" id="KW-0285">Flavoprotein</keyword>
<sequence>MSSEQLSRPHAGCLDERNFHADPVEQFRTWLSEAMSAGIHEPCGMALGTTTADGRPSVRFVLMRGFDSRGFVFYTHYDSRKAAELESNPRGALAFYWHEQGRQVRIEGAVERTSAEESDAYFDSRPFGSRLSAIASPQSRVVANRGELEQAVRELMSRYRHAGERVPRPDSWGGYRLVPQAIEFWQRGPHRLHDRLRYARRGEGWVLERLAP</sequence>
<organism evidence="9 10">
    <name type="scientific">Eiseniibacteriota bacterium</name>
    <dbReference type="NCBI Taxonomy" id="2212470"/>
    <lineage>
        <taxon>Bacteria</taxon>
        <taxon>Candidatus Eiseniibacteriota</taxon>
    </lineage>
</organism>
<feature type="binding site" evidence="6">
    <location>
        <position position="195"/>
    </location>
    <ligand>
        <name>FMN</name>
        <dbReference type="ChEBI" id="CHEBI:58210"/>
    </ligand>
</feature>
<proteinExistence type="inferred from homology"/>
<dbReference type="Pfam" id="PF10590">
    <property type="entry name" value="PNP_phzG_C"/>
    <property type="match status" value="1"/>
</dbReference>
<gene>
    <name evidence="9" type="primary">pdxH</name>
    <name evidence="9" type="ORF">E6K73_11945</name>
</gene>
<dbReference type="EC" id="1.4.3.5" evidence="5"/>
<protein>
    <recommendedName>
        <fullName evidence="5">Pyridoxamine 5'-phosphate oxidase</fullName>
        <ecNumber evidence="5">1.4.3.5</ecNumber>
    </recommendedName>
</protein>
<evidence type="ECO:0000256" key="5">
    <source>
        <dbReference type="NCBIfam" id="TIGR00558"/>
    </source>
</evidence>
<comment type="cofactor">
    <cofactor evidence="6">
        <name>FMN</name>
        <dbReference type="ChEBI" id="CHEBI:58210"/>
    </cofactor>
    <text evidence="6">Binds 1 FMN per subunit.</text>
</comment>
<evidence type="ECO:0000256" key="3">
    <source>
        <dbReference type="ARBA" id="ARBA00022643"/>
    </source>
</evidence>
<comment type="caution">
    <text evidence="9">The sequence shown here is derived from an EMBL/GenBank/DDBJ whole genome shotgun (WGS) entry which is preliminary data.</text>
</comment>
<dbReference type="NCBIfam" id="NF004231">
    <property type="entry name" value="PRK05679.1"/>
    <property type="match status" value="1"/>
</dbReference>